<comment type="caution">
    <text evidence="3">The sequence shown here is derived from an EMBL/GenBank/DDBJ whole genome shotgun (WGS) entry which is preliminary data.</text>
</comment>
<proteinExistence type="predicted"/>
<dbReference type="RefSeq" id="WP_146984224.1">
    <property type="nucleotide sequence ID" value="NZ_VITY01000001.1"/>
</dbReference>
<dbReference type="EMBL" id="VITY01000001">
    <property type="protein sequence ID" value="TWC07000.1"/>
    <property type="molecule type" value="Genomic_DNA"/>
</dbReference>
<dbReference type="InterPro" id="IPR046367">
    <property type="entry name" value="GapR-like_DNA-bd"/>
</dbReference>
<evidence type="ECO:0000313" key="3">
    <source>
        <dbReference type="EMBL" id="TWC07000.1"/>
    </source>
</evidence>
<dbReference type="GO" id="GO:0003677">
    <property type="term" value="F:DNA binding"/>
    <property type="evidence" value="ECO:0007669"/>
    <property type="project" value="InterPro"/>
</dbReference>
<keyword evidence="4" id="KW-1185">Reference proteome</keyword>
<sequence>MSDITIPGGKIRSFVERIENLDTEIQELSEQKKEVFSEAKGEGFDVKILKEIIKLRKQDQDERDERESLLDLYMRAMETAPAEDKTAKAA</sequence>
<dbReference type="Proteomes" id="UP000321304">
    <property type="component" value="Unassembled WGS sequence"/>
</dbReference>
<dbReference type="Pfam" id="PF10073">
    <property type="entry name" value="GapR_DNA-bd"/>
    <property type="match status" value="1"/>
</dbReference>
<feature type="domain" description="GapR-like DNA-binding" evidence="2">
    <location>
        <begin position="10"/>
        <end position="78"/>
    </location>
</feature>
<dbReference type="STRING" id="1755647.AS156_00030"/>
<evidence type="ECO:0000259" key="2">
    <source>
        <dbReference type="Pfam" id="PF10073"/>
    </source>
</evidence>
<keyword evidence="1" id="KW-0175">Coiled coil</keyword>
<reference evidence="3 4" key="1">
    <citation type="submission" date="2019-06" db="EMBL/GenBank/DDBJ databases">
        <title>Genomic Encyclopedia of Type Strains, Phase IV (KMG-V): Genome sequencing to study the core and pangenomes of soil and plant-associated prokaryotes.</title>
        <authorList>
            <person name="Whitman W."/>
        </authorList>
    </citation>
    <scope>NUCLEOTIDE SEQUENCE [LARGE SCALE GENOMIC DNA]</scope>
    <source>
        <strain evidence="3 4">BR 10355</strain>
    </source>
</reference>
<evidence type="ECO:0000256" key="1">
    <source>
        <dbReference type="SAM" id="Coils"/>
    </source>
</evidence>
<dbReference type="AlphaFoldDB" id="A0A560MI09"/>
<protein>
    <submittedName>
        <fullName evidence="3">Uncharacterized protein (UPF0335 family)</fullName>
    </submittedName>
</protein>
<name>A0A560MI09_9BRAD</name>
<dbReference type="OrthoDB" id="9813793at2"/>
<organism evidence="3 4">
    <name type="scientific">Bradyrhizobium macuxiense</name>
    <dbReference type="NCBI Taxonomy" id="1755647"/>
    <lineage>
        <taxon>Bacteria</taxon>
        <taxon>Pseudomonadati</taxon>
        <taxon>Pseudomonadota</taxon>
        <taxon>Alphaproteobacteria</taxon>
        <taxon>Hyphomicrobiales</taxon>
        <taxon>Nitrobacteraceae</taxon>
        <taxon>Bradyrhizobium</taxon>
    </lineage>
</organism>
<accession>A0A560MI09</accession>
<feature type="coiled-coil region" evidence="1">
    <location>
        <begin position="11"/>
        <end position="38"/>
    </location>
</feature>
<gene>
    <name evidence="3" type="ORF">FBZ93_101291</name>
</gene>
<evidence type="ECO:0000313" key="4">
    <source>
        <dbReference type="Proteomes" id="UP000321304"/>
    </source>
</evidence>